<dbReference type="InterPro" id="IPR018026">
    <property type="entry name" value="DNA_repair_Rad4-like"/>
</dbReference>
<feature type="domain" description="Rad4 beta-hairpin" evidence="9">
    <location>
        <begin position="515"/>
        <end position="564"/>
    </location>
</feature>
<dbReference type="SMART" id="SM01030">
    <property type="entry name" value="BHD_1"/>
    <property type="match status" value="1"/>
</dbReference>
<organism evidence="11 12">
    <name type="scientific">Maudiozyma barnettii</name>
    <dbReference type="NCBI Taxonomy" id="61262"/>
    <lineage>
        <taxon>Eukaryota</taxon>
        <taxon>Fungi</taxon>
        <taxon>Dikarya</taxon>
        <taxon>Ascomycota</taxon>
        <taxon>Saccharomycotina</taxon>
        <taxon>Saccharomycetes</taxon>
        <taxon>Saccharomycetales</taxon>
        <taxon>Saccharomycetaceae</taxon>
        <taxon>Maudiozyma</taxon>
    </lineage>
</organism>
<comment type="similarity">
    <text evidence="2">Belongs to the XPC family.</text>
</comment>
<evidence type="ECO:0000313" key="11">
    <source>
        <dbReference type="EMBL" id="CAB4255509.1"/>
    </source>
</evidence>
<dbReference type="RefSeq" id="XP_041407353.1">
    <property type="nucleotide sequence ID" value="XM_041551419.1"/>
</dbReference>
<dbReference type="GO" id="GO:0006289">
    <property type="term" value="P:nucleotide-excision repair"/>
    <property type="evidence" value="ECO:0007669"/>
    <property type="project" value="InterPro"/>
</dbReference>
<feature type="compositionally biased region" description="Acidic residues" evidence="7">
    <location>
        <begin position="105"/>
        <end position="126"/>
    </location>
</feature>
<keyword evidence="3" id="KW-0227">DNA damage</keyword>
<dbReference type="InterPro" id="IPR018327">
    <property type="entry name" value="BHD_2"/>
</dbReference>
<dbReference type="InterPro" id="IPR018325">
    <property type="entry name" value="Rad4/PNGase_transGLS-fold"/>
</dbReference>
<dbReference type="NCBIfam" id="TIGR00605">
    <property type="entry name" value="rad4"/>
    <property type="match status" value="1"/>
</dbReference>
<dbReference type="Gene3D" id="2.20.20.110">
    <property type="entry name" value="Rad4, beta-hairpin domain BHD1"/>
    <property type="match status" value="1"/>
</dbReference>
<dbReference type="GeneID" id="64858555"/>
<evidence type="ECO:0000259" key="9">
    <source>
        <dbReference type="SMART" id="SM01031"/>
    </source>
</evidence>
<evidence type="ECO:0000256" key="7">
    <source>
        <dbReference type="SAM" id="MobiDB-lite"/>
    </source>
</evidence>
<evidence type="ECO:0000259" key="8">
    <source>
        <dbReference type="SMART" id="SM01030"/>
    </source>
</evidence>
<dbReference type="GO" id="GO:0006298">
    <property type="term" value="P:mismatch repair"/>
    <property type="evidence" value="ECO:0007669"/>
    <property type="project" value="TreeGrafter"/>
</dbReference>
<dbReference type="GO" id="GO:0003684">
    <property type="term" value="F:damaged DNA binding"/>
    <property type="evidence" value="ECO:0007669"/>
    <property type="project" value="InterPro"/>
</dbReference>
<dbReference type="Proteomes" id="UP000644660">
    <property type="component" value="Unassembled WGS sequence"/>
</dbReference>
<dbReference type="PANTHER" id="PTHR12135">
    <property type="entry name" value="DNA REPAIR PROTEIN XP-C / RAD4"/>
    <property type="match status" value="1"/>
</dbReference>
<dbReference type="Gene3D" id="3.30.70.2460">
    <property type="entry name" value="Rad4, beta-hairpin domain BHD3"/>
    <property type="match status" value="1"/>
</dbReference>
<evidence type="ECO:0000313" key="12">
    <source>
        <dbReference type="Proteomes" id="UP000644660"/>
    </source>
</evidence>
<feature type="domain" description="Rad4 beta-hairpin" evidence="8">
    <location>
        <begin position="456"/>
        <end position="513"/>
    </location>
</feature>
<dbReference type="AlphaFoldDB" id="A0A8H2VHU7"/>
<feature type="compositionally biased region" description="Acidic residues" evidence="7">
    <location>
        <begin position="701"/>
        <end position="712"/>
    </location>
</feature>
<dbReference type="PANTHER" id="PTHR12135:SF0">
    <property type="entry name" value="DNA REPAIR PROTEIN COMPLEMENTING XP-C CELLS"/>
    <property type="match status" value="1"/>
</dbReference>
<dbReference type="Pfam" id="PF10403">
    <property type="entry name" value="BHD_1"/>
    <property type="match status" value="1"/>
</dbReference>
<dbReference type="InterPro" id="IPR018326">
    <property type="entry name" value="Rad4_beta-hairpin_dom1"/>
</dbReference>
<dbReference type="Pfam" id="PF03835">
    <property type="entry name" value="Rad4"/>
    <property type="match status" value="1"/>
</dbReference>
<feature type="compositionally biased region" description="Basic and acidic residues" evidence="7">
    <location>
        <begin position="85"/>
        <end position="94"/>
    </location>
</feature>
<evidence type="ECO:0000256" key="5">
    <source>
        <dbReference type="ARBA" id="ARBA00023204"/>
    </source>
</evidence>
<dbReference type="GO" id="GO:0071942">
    <property type="term" value="C:XPC complex"/>
    <property type="evidence" value="ECO:0007669"/>
    <property type="project" value="TreeGrafter"/>
</dbReference>
<proteinExistence type="inferred from homology"/>
<accession>A0A8H2VHU7</accession>
<name>A0A8H2VHU7_9SACH</name>
<comment type="subcellular location">
    <subcellularLocation>
        <location evidence="1">Nucleus</location>
    </subcellularLocation>
</comment>
<feature type="region of interest" description="Disordered" evidence="7">
    <location>
        <begin position="699"/>
        <end position="773"/>
    </location>
</feature>
<dbReference type="InterPro" id="IPR004583">
    <property type="entry name" value="DNA_repair_Rad4"/>
</dbReference>
<dbReference type="OrthoDB" id="300780at2759"/>
<keyword evidence="4" id="KW-0238">DNA-binding</keyword>
<dbReference type="Pfam" id="PF10405">
    <property type="entry name" value="BHD_3"/>
    <property type="match status" value="1"/>
</dbReference>
<dbReference type="SUPFAM" id="SSF54001">
    <property type="entry name" value="Cysteine proteinases"/>
    <property type="match status" value="1"/>
</dbReference>
<feature type="region of interest" description="Disordered" evidence="7">
    <location>
        <begin position="18"/>
        <end position="127"/>
    </location>
</feature>
<sequence>MTDNLPKEYFDLIRKVVREKNQNGTTNERPLKRRRRHREKLPPLNSQIPTDPDIIVNLDSDDDGNFIDDNNQEQTPQSEPIDVVNRLDVEEIHSEGSSPTLTSVEPEESVSEYDSDDFEDVSDTEPNEDKIKNISVTIHKKTEPPEVKKSQVRNMCSNEEKKRRKSMHMFQLLCLMCHGSIRNRWLNTSKLMRKLNKLIPDKTLELLHPKRDNEMILRSTRKLLDGLKQSMEIWQKHWKIVQKYHNSTGLYMKMWDELSNNDTRSNITSSQLITKQTFIRQVLKGVGDRDVATQGFVALLRSCNVNARLIMSCQPCDFTNLKENDVPCRASYDDMVKYPIFWCEVWDKFSKQWISIDPMNLKTIEQIRHSTKMEPKGVMCCKRNMIRYVIAYDRQEGCRDVTRRYVKWLNAKTRRRRIAKDSDGLRWYQAVLETLHRRKRTKIDDYEDEYFQVRNEDEGMPDCLADMKSHPYYILERDLHSNQVLRKGCKECGYLNLPNNKGLIKVYARRDILDLKSGRQWYNEGRILKKGSQYLKVVQRKTREGEMEDERLYPVEATETYMPPLATYPLGEITKNTFGNLEVFVPSMIPGNCCLVESPVAIKAAKFLGIQFAPAVTKFKFERGSKAKAMISGVVVAVWFREAMVACIDGIEYVEEENKRQEEEIWSLESWRVFLTKMRIKEDLNNTYGVVNESEMQLQEEAPEETPEEEEFGGGGGFFVNATTPMDKSSLHQEEEEEEEAEEEAEECIDTNHEDPPPDEIDDEYATFMDDIS</sequence>
<dbReference type="GO" id="GO:0000111">
    <property type="term" value="C:nucleotide-excision repair factor 2 complex"/>
    <property type="evidence" value="ECO:0007669"/>
    <property type="project" value="TreeGrafter"/>
</dbReference>
<dbReference type="InterPro" id="IPR038765">
    <property type="entry name" value="Papain-like_cys_pep_sf"/>
</dbReference>
<evidence type="ECO:0000256" key="4">
    <source>
        <dbReference type="ARBA" id="ARBA00023125"/>
    </source>
</evidence>
<dbReference type="EMBL" id="CAEFZW010000006">
    <property type="protein sequence ID" value="CAB4255509.1"/>
    <property type="molecule type" value="Genomic_DNA"/>
</dbReference>
<dbReference type="SMART" id="SM01031">
    <property type="entry name" value="BHD_2"/>
    <property type="match status" value="1"/>
</dbReference>
<comment type="caution">
    <text evidence="11">The sequence shown here is derived from an EMBL/GenBank/DDBJ whole genome shotgun (WGS) entry which is preliminary data.</text>
</comment>
<dbReference type="InterPro" id="IPR042488">
    <property type="entry name" value="Rad4_BHD3_sf"/>
</dbReference>
<evidence type="ECO:0000256" key="1">
    <source>
        <dbReference type="ARBA" id="ARBA00004123"/>
    </source>
</evidence>
<evidence type="ECO:0000256" key="2">
    <source>
        <dbReference type="ARBA" id="ARBA00009525"/>
    </source>
</evidence>
<feature type="compositionally biased region" description="Acidic residues" evidence="7">
    <location>
        <begin position="734"/>
        <end position="749"/>
    </location>
</feature>
<evidence type="ECO:0000256" key="6">
    <source>
        <dbReference type="ARBA" id="ARBA00023242"/>
    </source>
</evidence>
<dbReference type="Gene3D" id="3.90.260.10">
    <property type="entry name" value="Transglutaminase-like"/>
    <property type="match status" value="1"/>
</dbReference>
<dbReference type="SMART" id="SM01032">
    <property type="entry name" value="BHD_3"/>
    <property type="match status" value="1"/>
</dbReference>
<dbReference type="GO" id="GO:0005737">
    <property type="term" value="C:cytoplasm"/>
    <property type="evidence" value="ECO:0007669"/>
    <property type="project" value="TreeGrafter"/>
</dbReference>
<keyword evidence="12" id="KW-1185">Reference proteome</keyword>
<evidence type="ECO:0000259" key="10">
    <source>
        <dbReference type="SMART" id="SM01032"/>
    </source>
</evidence>
<dbReference type="InterPro" id="IPR018328">
    <property type="entry name" value="Rad4_beta-hairpin_dom3"/>
</dbReference>
<dbReference type="Gene3D" id="3.30.60.290">
    <property type="entry name" value="Rad4, beta-hairpin domain BHD2"/>
    <property type="match status" value="1"/>
</dbReference>
<reference evidence="11 12" key="1">
    <citation type="submission" date="2020-05" db="EMBL/GenBank/DDBJ databases">
        <authorList>
            <person name="Casaregola S."/>
            <person name="Devillers H."/>
            <person name="Grondin C."/>
        </authorList>
    </citation>
    <scope>NUCLEOTIDE SEQUENCE [LARGE SCALE GENOMIC DNA]</scope>
    <source>
        <strain evidence="11 12">CLIB 1767</strain>
    </source>
</reference>
<evidence type="ECO:0000256" key="3">
    <source>
        <dbReference type="ARBA" id="ARBA00022763"/>
    </source>
</evidence>
<protein>
    <submittedName>
        <fullName evidence="11">Similar to Saccharomyces cerevisiae YER162C RAD4 Protein that recognizes and binds damaged DNA (With Rad23p) during nucleotide excision repair</fullName>
    </submittedName>
</protein>
<keyword evidence="5" id="KW-0234">DNA repair</keyword>
<dbReference type="GO" id="GO:0003697">
    <property type="term" value="F:single-stranded DNA binding"/>
    <property type="evidence" value="ECO:0007669"/>
    <property type="project" value="TreeGrafter"/>
</dbReference>
<keyword evidence="6" id="KW-0539">Nucleus</keyword>
<feature type="domain" description="Rad4 beta-hairpin" evidence="10">
    <location>
        <begin position="573"/>
        <end position="648"/>
    </location>
</feature>
<gene>
    <name evidence="11" type="ORF">KABA2_06S07040</name>
</gene>
<dbReference type="InterPro" id="IPR036985">
    <property type="entry name" value="Transglutaminase-like_sf"/>
</dbReference>